<feature type="region of interest" description="Disordered" evidence="1">
    <location>
        <begin position="83"/>
        <end position="105"/>
    </location>
</feature>
<organism evidence="2 3">
    <name type="scientific">Aphis craccivora</name>
    <name type="common">Cowpea aphid</name>
    <dbReference type="NCBI Taxonomy" id="307492"/>
    <lineage>
        <taxon>Eukaryota</taxon>
        <taxon>Metazoa</taxon>
        <taxon>Ecdysozoa</taxon>
        <taxon>Arthropoda</taxon>
        <taxon>Hexapoda</taxon>
        <taxon>Insecta</taxon>
        <taxon>Pterygota</taxon>
        <taxon>Neoptera</taxon>
        <taxon>Paraneoptera</taxon>
        <taxon>Hemiptera</taxon>
        <taxon>Sternorrhyncha</taxon>
        <taxon>Aphidomorpha</taxon>
        <taxon>Aphidoidea</taxon>
        <taxon>Aphididae</taxon>
        <taxon>Aphidini</taxon>
        <taxon>Aphis</taxon>
        <taxon>Aphis</taxon>
    </lineage>
</organism>
<feature type="compositionally biased region" description="Acidic residues" evidence="1">
    <location>
        <begin position="96"/>
        <end position="105"/>
    </location>
</feature>
<dbReference type="Proteomes" id="UP000478052">
    <property type="component" value="Unassembled WGS sequence"/>
</dbReference>
<protein>
    <submittedName>
        <fullName evidence="2">Uncharacterized protein</fullName>
    </submittedName>
</protein>
<gene>
    <name evidence="2" type="ORF">FWK35_00021208</name>
</gene>
<accession>A0A6G0ZEU5</accession>
<name>A0A6G0ZEU5_APHCR</name>
<reference evidence="2 3" key="1">
    <citation type="submission" date="2019-08" db="EMBL/GenBank/DDBJ databases">
        <title>Whole genome of Aphis craccivora.</title>
        <authorList>
            <person name="Voronova N.V."/>
            <person name="Shulinski R.S."/>
            <person name="Bandarenka Y.V."/>
            <person name="Zhorov D.G."/>
            <person name="Warner D."/>
        </authorList>
    </citation>
    <scope>NUCLEOTIDE SEQUENCE [LARGE SCALE GENOMIC DNA]</scope>
    <source>
        <strain evidence="2">180601</strain>
        <tissue evidence="2">Whole Body</tissue>
    </source>
</reference>
<evidence type="ECO:0000256" key="1">
    <source>
        <dbReference type="SAM" id="MobiDB-lite"/>
    </source>
</evidence>
<proteinExistence type="predicted"/>
<dbReference type="OrthoDB" id="7700560at2759"/>
<keyword evidence="3" id="KW-1185">Reference proteome</keyword>
<evidence type="ECO:0000313" key="3">
    <source>
        <dbReference type="Proteomes" id="UP000478052"/>
    </source>
</evidence>
<evidence type="ECO:0000313" key="2">
    <source>
        <dbReference type="EMBL" id="KAF0769534.1"/>
    </source>
</evidence>
<dbReference type="AlphaFoldDB" id="A0A6G0ZEU5"/>
<dbReference type="EMBL" id="VUJU01000583">
    <property type="protein sequence ID" value="KAF0769534.1"/>
    <property type="molecule type" value="Genomic_DNA"/>
</dbReference>
<comment type="caution">
    <text evidence="2">The sequence shown here is derived from an EMBL/GenBank/DDBJ whole genome shotgun (WGS) entry which is preliminary data.</text>
</comment>
<sequence>MPPTSKIDFHQIHKVLTERKSDTFDKETKLLKSPNDAGWKDIINQLNFNISPKYLYLIVKENRHDNLTKLKLILDVYMQNNQQDISESESSKEPFGDYDDFSESK</sequence>